<name>A0A1E4U046_PACTA</name>
<dbReference type="AlphaFoldDB" id="A0A1E4U046"/>
<feature type="compositionally biased region" description="Low complexity" evidence="5">
    <location>
        <begin position="733"/>
        <end position="763"/>
    </location>
</feature>
<dbReference type="InterPro" id="IPR056603">
    <property type="entry name" value="HTH_NPRL3"/>
</dbReference>
<feature type="compositionally biased region" description="Acidic residues" evidence="5">
    <location>
        <begin position="63"/>
        <end position="84"/>
    </location>
</feature>
<dbReference type="Pfam" id="PF24064">
    <property type="entry name" value="HTH_NPRL3"/>
    <property type="match status" value="1"/>
</dbReference>
<feature type="region of interest" description="Disordered" evidence="5">
    <location>
        <begin position="52"/>
        <end position="116"/>
    </location>
</feature>
<dbReference type="GO" id="GO:0034198">
    <property type="term" value="P:cellular response to amino acid starvation"/>
    <property type="evidence" value="ECO:0007669"/>
    <property type="project" value="TreeGrafter"/>
</dbReference>
<sequence length="890" mass="101284">MSLYLPNPCLLGILFTISTHDGPQLAFHYPPRPNEYGYKATPLAQQKDYLKTTGAVESSSSSSEDEDYEEGDSGLDADDGEDDATVSSSANQSSLDFTSGSHRTNSFNSHQASNYNDQNYLSGKALLDILDEQDRKRKRKESKKTKLIKNIMNRNMESTLANHSDTNTNNSSDITAVNDNISSGEAQKTIHQGLNSAKSNSGGITTSEGADNVSRVSRTTSHATNNRSNLPINGLRSLKKVFGFETDFLSEMVTPPKKLCNTRFELTIDDMSFLGLPIHVYDNGRWRLVKSRKKYSSRRSRKSGNSRKSAGSENDRAKEIKGNGDENNDINNHVEDDTKHIETNEEDEGKEQQSDNNMSTREDIDSNDEANDNYEVKTYIKEDDEKCPMNMFHIVFVMNPPVVEYNHRVDEMYHFVASRLSLVLRYEQDKTNFVYEEAHKIMMLKEQNQDQLSINELWSLIIEKSSLANIIYQTFKSISTSEIVNVDINGKIRSFQIPIRNEFQSLPPLTVPVLPGSYISSINPFFKNSNIEHRQDAIDNESDNDMVKFFALLLLDDPETIIKDIQADNDSIIANFIRLIKPTENLVKLSAISGLELSQVLSFCHHLVYWRRAIAVPPLHTRNVYVISPMASIKSLYKDADDFKQEFPSLPSLPAFLSLLSHQHSKTRPYSSIVPSRDHRDLYLDALAWLIRSGWVIQLHTFLWLKITNNIKIAVDEEIEIENFKKAMDKNKNNGTNKVNNSNNNSNNNNNNDNINNKNGILDNPIADNKNNIADKNIDNLITDNSANINEQKKKTQSTNTKNNQRIIIREEEDTILLDPARATALERRWISKIVQNKSPEVTALFYKLLKYFNGRNALEMILAKENISRQDFKKLLLNIEDYVVTVKHW</sequence>
<dbReference type="GO" id="GO:0051321">
    <property type="term" value="P:meiotic cell cycle"/>
    <property type="evidence" value="ECO:0007669"/>
    <property type="project" value="UniProtKB-UniRule"/>
</dbReference>
<feature type="compositionally biased region" description="Polar residues" evidence="5">
    <location>
        <begin position="85"/>
        <end position="116"/>
    </location>
</feature>
<feature type="domain" description="GATOR1 complex protein NPRL3 C-terminal HTH" evidence="6">
    <location>
        <begin position="824"/>
        <end position="885"/>
    </location>
</feature>
<comment type="function">
    <text evidence="4">Mediates inactivation of the TORC1 complex in response to amino acid starvation. Required for meiotic nuclear division.</text>
</comment>
<dbReference type="PANTHER" id="PTHR13153:SF5">
    <property type="entry name" value="GATOR COMPLEX PROTEIN NPRL3"/>
    <property type="match status" value="1"/>
</dbReference>
<gene>
    <name evidence="7" type="ORF">PACTADRAFT_49091</name>
</gene>
<dbReference type="GO" id="GO:0010508">
    <property type="term" value="P:positive regulation of autophagy"/>
    <property type="evidence" value="ECO:0007669"/>
    <property type="project" value="TreeGrafter"/>
</dbReference>
<dbReference type="GO" id="GO:1990130">
    <property type="term" value="C:GATOR1 complex"/>
    <property type="evidence" value="ECO:0007669"/>
    <property type="project" value="TreeGrafter"/>
</dbReference>
<dbReference type="GO" id="GO:0005774">
    <property type="term" value="C:vacuolar membrane"/>
    <property type="evidence" value="ECO:0007669"/>
    <property type="project" value="UniProtKB-SubCell"/>
</dbReference>
<evidence type="ECO:0000256" key="2">
    <source>
        <dbReference type="ARBA" id="ARBA00017880"/>
    </source>
</evidence>
<evidence type="ECO:0000313" key="7">
    <source>
        <dbReference type="EMBL" id="ODV97361.1"/>
    </source>
</evidence>
<evidence type="ECO:0000259" key="6">
    <source>
        <dbReference type="Pfam" id="PF24064"/>
    </source>
</evidence>
<organism evidence="7 8">
    <name type="scientific">Pachysolen tannophilus NRRL Y-2460</name>
    <dbReference type="NCBI Taxonomy" id="669874"/>
    <lineage>
        <taxon>Eukaryota</taxon>
        <taxon>Fungi</taxon>
        <taxon>Dikarya</taxon>
        <taxon>Ascomycota</taxon>
        <taxon>Saccharomycotina</taxon>
        <taxon>Pichiomycetes</taxon>
        <taxon>Pachysolenaceae</taxon>
        <taxon>Pachysolen</taxon>
    </lineage>
</organism>
<dbReference type="OrthoDB" id="18648at2759"/>
<accession>A0A1E4U046</accession>
<proteinExistence type="inferred from homology"/>
<dbReference type="PANTHER" id="PTHR13153">
    <property type="entry name" value="CGTHBA PROTEIN -14 GENE PROTEIN"/>
    <property type="match status" value="1"/>
</dbReference>
<dbReference type="Proteomes" id="UP000094236">
    <property type="component" value="Unassembled WGS sequence"/>
</dbReference>
<feature type="region of interest" description="Disordered" evidence="5">
    <location>
        <begin position="729"/>
        <end position="763"/>
    </location>
</feature>
<feature type="compositionally biased region" description="Basic and acidic residues" evidence="5">
    <location>
        <begin position="313"/>
        <end position="324"/>
    </location>
</feature>
<dbReference type="GO" id="GO:1904262">
    <property type="term" value="P:negative regulation of TORC1 signaling"/>
    <property type="evidence" value="ECO:0007669"/>
    <property type="project" value="TreeGrafter"/>
</dbReference>
<dbReference type="STRING" id="669874.A0A1E4U046"/>
<dbReference type="GO" id="GO:0038202">
    <property type="term" value="P:TORC1 signaling"/>
    <property type="evidence" value="ECO:0007669"/>
    <property type="project" value="TreeGrafter"/>
</dbReference>
<feature type="compositionally biased region" description="Basic residues" evidence="5">
    <location>
        <begin position="291"/>
        <end position="305"/>
    </location>
</feature>
<evidence type="ECO:0000256" key="4">
    <source>
        <dbReference type="RuleBase" id="RU368069"/>
    </source>
</evidence>
<comment type="similarity">
    <text evidence="1 4">Belongs to the NPR3 family.</text>
</comment>
<evidence type="ECO:0000256" key="3">
    <source>
        <dbReference type="ARBA" id="ARBA00030028"/>
    </source>
</evidence>
<dbReference type="InterPro" id="IPR005365">
    <property type="entry name" value="Npr3"/>
</dbReference>
<protein>
    <recommendedName>
        <fullName evidence="2 4">Nitrogen permease regulator 3</fullName>
    </recommendedName>
    <alternativeName>
        <fullName evidence="3 4">Required for meiotic nuclear division protein 11</fullName>
    </alternativeName>
</protein>
<feature type="region of interest" description="Disordered" evidence="5">
    <location>
        <begin position="194"/>
        <end position="231"/>
    </location>
</feature>
<evidence type="ECO:0000256" key="5">
    <source>
        <dbReference type="SAM" id="MobiDB-lite"/>
    </source>
</evidence>
<evidence type="ECO:0000256" key="1">
    <source>
        <dbReference type="ARBA" id="ARBA00010546"/>
    </source>
</evidence>
<keyword evidence="4" id="KW-0469">Meiosis</keyword>
<feature type="compositionally biased region" description="Basic and acidic residues" evidence="5">
    <location>
        <begin position="332"/>
        <end position="343"/>
    </location>
</feature>
<comment type="subcellular location">
    <subcellularLocation>
        <location evidence="4">Vacuole membrane</location>
        <topology evidence="4">Peripheral membrane protein</topology>
    </subcellularLocation>
</comment>
<keyword evidence="8" id="KW-1185">Reference proteome</keyword>
<feature type="region of interest" description="Disordered" evidence="5">
    <location>
        <begin position="291"/>
        <end position="373"/>
    </location>
</feature>
<reference evidence="8" key="1">
    <citation type="submission" date="2016-05" db="EMBL/GenBank/DDBJ databases">
        <title>Comparative genomics of biotechnologically important yeasts.</title>
        <authorList>
            <consortium name="DOE Joint Genome Institute"/>
            <person name="Riley R."/>
            <person name="Haridas S."/>
            <person name="Wolfe K.H."/>
            <person name="Lopes M.R."/>
            <person name="Hittinger C.T."/>
            <person name="Goker M."/>
            <person name="Salamov A."/>
            <person name="Wisecaver J."/>
            <person name="Long T.M."/>
            <person name="Aerts A.L."/>
            <person name="Barry K."/>
            <person name="Choi C."/>
            <person name="Clum A."/>
            <person name="Coughlan A.Y."/>
            <person name="Deshpande S."/>
            <person name="Douglass A.P."/>
            <person name="Hanson S.J."/>
            <person name="Klenk H.-P."/>
            <person name="Labutti K."/>
            <person name="Lapidus A."/>
            <person name="Lindquist E."/>
            <person name="Lipzen A."/>
            <person name="Meier-Kolthoff J.P."/>
            <person name="Ohm R.A."/>
            <person name="Otillar R.P."/>
            <person name="Pangilinan J."/>
            <person name="Peng Y."/>
            <person name="Rokas A."/>
            <person name="Rosa C.A."/>
            <person name="Scheuner C."/>
            <person name="Sibirny A.A."/>
            <person name="Slot J.C."/>
            <person name="Stielow J.B."/>
            <person name="Sun H."/>
            <person name="Kurtzman C.P."/>
            <person name="Blackwell M."/>
            <person name="Grigoriev I.V."/>
            <person name="Jeffries T.W."/>
        </authorList>
    </citation>
    <scope>NUCLEOTIDE SEQUENCE [LARGE SCALE GENOMIC DNA]</scope>
    <source>
        <strain evidence="8">NRRL Y-2460</strain>
    </source>
</reference>
<evidence type="ECO:0000313" key="8">
    <source>
        <dbReference type="Proteomes" id="UP000094236"/>
    </source>
</evidence>
<keyword evidence="4" id="KW-0732">Signal</keyword>
<dbReference type="Pfam" id="PF03666">
    <property type="entry name" value="NPR3"/>
    <property type="match status" value="1"/>
</dbReference>
<dbReference type="EMBL" id="KV454012">
    <property type="protein sequence ID" value="ODV97361.1"/>
    <property type="molecule type" value="Genomic_DNA"/>
</dbReference>